<sequence>MKKSYNPQKDSDNMIIHGNNLDALKSLLPNYRSRINCIYIDPPYNTGSNNWKYTDNVDHPVFKSWLNKEIGIEDMSRHEKWLCMMWPRLQILKELLTDDGIIFISIDDNEYHHLRVMMDDMFGEDNFIATCVWEGGLKNDSKYFSVSHDYILCYSKKKSLLSDKGTRWRHKKDGIDKIYKQVEHLRKQYKDNYRKISSELKTWYKSLPKNDPAFKHRHYNEVDKRGLYFPGDISWPGGGGPDYEVIHPITKKPVKVPVRGWLNPDKNVMEQQIADNRIHFGDDETTVPKIKRYLHETESKVMASVIYKDRRAAKQMLDKILSYNEFENPKDVSVIKDLISMVTPSDGIILDSFAGSGTTAQAVLELNKEDGGNRRFILVELEDYADKITAERVRRVIKGVPGVNDDNLKKGLGGSFTYYTLGKAMDKEKMLKGDLPEYKNLAAYLLYKVGIPTDGIRIEQTASSLFYKDVDTDYYLLYTPNVEMLRGNDCTLTEGRIKKIEKRGRNAVVFAPDANMSQLDLAKRKIEFSRIPYPVDGG</sequence>
<dbReference type="InterPro" id="IPR029063">
    <property type="entry name" value="SAM-dependent_MTases_sf"/>
</dbReference>
<dbReference type="SUPFAM" id="SSF53335">
    <property type="entry name" value="S-adenosyl-L-methionine-dependent methyltransferases"/>
    <property type="match status" value="1"/>
</dbReference>
<comment type="similarity">
    <text evidence="1">Belongs to the N(4)/N(6)-methyltransferase family.</text>
</comment>
<name>A0RWM0_CENSY</name>
<evidence type="ECO:0000259" key="4">
    <source>
        <dbReference type="Pfam" id="PF01555"/>
    </source>
</evidence>
<protein>
    <submittedName>
        <fullName evidence="5">Adenine specific DNA methylase</fullName>
    </submittedName>
</protein>
<evidence type="ECO:0000313" key="5">
    <source>
        <dbReference type="EMBL" id="ABK77737.1"/>
    </source>
</evidence>
<dbReference type="Proteomes" id="UP000000758">
    <property type="component" value="Chromosome"/>
</dbReference>
<dbReference type="PATRIC" id="fig|414004.10.peg.1009"/>
<dbReference type="InterPro" id="IPR002052">
    <property type="entry name" value="DNA_methylase_N6_adenine_CS"/>
</dbReference>
<dbReference type="Pfam" id="PF01555">
    <property type="entry name" value="N6_N4_Mtase"/>
    <property type="match status" value="1"/>
</dbReference>
<accession>A0RWM0</accession>
<evidence type="ECO:0000313" key="6">
    <source>
        <dbReference type="Proteomes" id="UP000000758"/>
    </source>
</evidence>
<dbReference type="EnsemblBacteria" id="ABK77737">
    <property type="protein sequence ID" value="ABK77737"/>
    <property type="gene ID" value="CENSYa_1108"/>
</dbReference>
<dbReference type="AlphaFoldDB" id="A0RWM0"/>
<keyword evidence="2 5" id="KW-0489">Methyltransferase</keyword>
<proteinExistence type="inferred from homology"/>
<dbReference type="PROSITE" id="PS00092">
    <property type="entry name" value="N6_MTASE"/>
    <property type="match status" value="1"/>
</dbReference>
<dbReference type="REBASE" id="648977">
    <property type="entry name" value="M.CsyAORF1108P"/>
</dbReference>
<evidence type="ECO:0000256" key="3">
    <source>
        <dbReference type="ARBA" id="ARBA00022679"/>
    </source>
</evidence>
<dbReference type="HOGENOM" id="CLU_020164_1_1_2"/>
<gene>
    <name evidence="5" type="ordered locus">CENSYa_1108</name>
</gene>
<feature type="domain" description="DNA methylase N-4/N-6" evidence="4">
    <location>
        <begin position="35"/>
        <end position="386"/>
    </location>
</feature>
<dbReference type="STRING" id="414004.CENSYa_1108"/>
<reference evidence="5 6" key="1">
    <citation type="journal article" date="2006" name="Proc. Natl. Acad. Sci. U.S.A.">
        <title>Genomic analysis of the uncultivated marine crenarchaeote Cenarchaeum symbiosum.</title>
        <authorList>
            <person name="Hallam S.J."/>
            <person name="Konstantinidis K.T."/>
            <person name="Putnam N."/>
            <person name="Schleper C."/>
            <person name="Watanabe Y."/>
            <person name="Sugahara J."/>
            <person name="Preston C."/>
            <person name="de la Torre J."/>
            <person name="Richardson P.M."/>
            <person name="DeLong E.F."/>
        </authorList>
    </citation>
    <scope>NUCLEOTIDE SEQUENCE [LARGE SCALE GENOMIC DNA]</scope>
    <source>
        <strain evidence="6">A</strain>
    </source>
</reference>
<dbReference type="EMBL" id="DP000238">
    <property type="protein sequence ID" value="ABK77737.1"/>
    <property type="molecule type" value="Genomic_DNA"/>
</dbReference>
<organism evidence="5 6">
    <name type="scientific">Cenarchaeum symbiosum (strain A)</name>
    <dbReference type="NCBI Taxonomy" id="414004"/>
    <lineage>
        <taxon>Archaea</taxon>
        <taxon>Nitrososphaerota</taxon>
        <taxon>Candidatus Cenarchaeales</taxon>
        <taxon>Candidatus Cenarchaeaceae</taxon>
        <taxon>Candidatus Cenarchaeum</taxon>
    </lineage>
</organism>
<dbReference type="KEGG" id="csy:CENSYa_1108"/>
<keyword evidence="3" id="KW-0808">Transferase</keyword>
<dbReference type="InterPro" id="IPR002941">
    <property type="entry name" value="DNA_methylase_N4/N6"/>
</dbReference>
<dbReference type="GO" id="GO:0003677">
    <property type="term" value="F:DNA binding"/>
    <property type="evidence" value="ECO:0007669"/>
    <property type="project" value="InterPro"/>
</dbReference>
<dbReference type="InterPro" id="IPR001091">
    <property type="entry name" value="RM_Methyltransferase"/>
</dbReference>
<evidence type="ECO:0000256" key="1">
    <source>
        <dbReference type="ARBA" id="ARBA00006594"/>
    </source>
</evidence>
<dbReference type="GO" id="GO:0032259">
    <property type="term" value="P:methylation"/>
    <property type="evidence" value="ECO:0007669"/>
    <property type="project" value="UniProtKB-KW"/>
</dbReference>
<dbReference type="Gene3D" id="3.40.50.150">
    <property type="entry name" value="Vaccinia Virus protein VP39"/>
    <property type="match status" value="1"/>
</dbReference>
<evidence type="ECO:0000256" key="2">
    <source>
        <dbReference type="ARBA" id="ARBA00022603"/>
    </source>
</evidence>
<dbReference type="GO" id="GO:0008170">
    <property type="term" value="F:N-methyltransferase activity"/>
    <property type="evidence" value="ECO:0007669"/>
    <property type="project" value="InterPro"/>
</dbReference>
<dbReference type="PRINTS" id="PR00508">
    <property type="entry name" value="S21N4MTFRASE"/>
</dbReference>
<keyword evidence="6" id="KW-1185">Reference proteome</keyword>